<reference evidence="3" key="1">
    <citation type="submission" date="2018-12" db="EMBL/GenBank/DDBJ databases">
        <title>Tengunoibacter tsumagoiensis gen. nov., sp. nov., Dictyobacter kobayashii sp. nov., D. alpinus sp. nov., and D. joshuensis sp. nov. and description of Dictyobacteraceae fam. nov. within the order Ktedonobacterales isolated from Tengu-no-mugimeshi.</title>
        <authorList>
            <person name="Wang C.M."/>
            <person name="Zheng Y."/>
            <person name="Sakai Y."/>
            <person name="Toyoda A."/>
            <person name="Minakuchi Y."/>
            <person name="Abe K."/>
            <person name="Yokota A."/>
            <person name="Yabe S."/>
        </authorList>
    </citation>
    <scope>NUCLEOTIDE SEQUENCE [LARGE SCALE GENOMIC DNA]</scope>
    <source>
        <strain evidence="3">Uno11</strain>
    </source>
</reference>
<comment type="caution">
    <text evidence="2">The sequence shown here is derived from an EMBL/GenBank/DDBJ whole genome shotgun (WGS) entry which is preliminary data.</text>
</comment>
<evidence type="ECO:0000256" key="1">
    <source>
        <dbReference type="SAM" id="Phobius"/>
    </source>
</evidence>
<gene>
    <name evidence="2" type="ORF">KDK_61150</name>
</gene>
<dbReference type="AlphaFoldDB" id="A0A402ATB6"/>
<keyword evidence="1" id="KW-1133">Transmembrane helix</keyword>
<organism evidence="2 3">
    <name type="scientific">Dictyobacter kobayashii</name>
    <dbReference type="NCBI Taxonomy" id="2014872"/>
    <lineage>
        <taxon>Bacteria</taxon>
        <taxon>Bacillati</taxon>
        <taxon>Chloroflexota</taxon>
        <taxon>Ktedonobacteria</taxon>
        <taxon>Ktedonobacterales</taxon>
        <taxon>Dictyobacteraceae</taxon>
        <taxon>Dictyobacter</taxon>
    </lineage>
</organism>
<feature type="transmembrane region" description="Helical" evidence="1">
    <location>
        <begin position="59"/>
        <end position="80"/>
    </location>
</feature>
<accession>A0A402ATB6</accession>
<keyword evidence="1" id="KW-0472">Membrane</keyword>
<keyword evidence="1" id="KW-0812">Transmembrane</keyword>
<feature type="transmembrane region" description="Helical" evidence="1">
    <location>
        <begin position="86"/>
        <end position="106"/>
    </location>
</feature>
<protein>
    <submittedName>
        <fullName evidence="2">Uncharacterized protein</fullName>
    </submittedName>
</protein>
<evidence type="ECO:0000313" key="2">
    <source>
        <dbReference type="EMBL" id="GCE22315.1"/>
    </source>
</evidence>
<feature type="transmembrane region" description="Helical" evidence="1">
    <location>
        <begin position="29"/>
        <end position="47"/>
    </location>
</feature>
<dbReference type="Proteomes" id="UP000287188">
    <property type="component" value="Unassembled WGS sequence"/>
</dbReference>
<dbReference type="InterPro" id="IPR036259">
    <property type="entry name" value="MFS_trans_sf"/>
</dbReference>
<proteinExistence type="predicted"/>
<sequence>MTGLGGLVIASVLIPLARQFNVWLGAEMLQGMSAGLINIGIAMTLTLNFGDKLGEKLNMLHGSVGIGSLLAPILLSYALSLAGSPLLAFLGTAVTGLLCFMTFYVLRFQTKPVLVTASTGALVAPRHSCLISPGKHSNRPYSGLSPCRSASMSGLNLVLATG</sequence>
<dbReference type="Gene3D" id="1.20.1250.20">
    <property type="entry name" value="MFS general substrate transporter like domains"/>
    <property type="match status" value="1"/>
</dbReference>
<dbReference type="SUPFAM" id="SSF103473">
    <property type="entry name" value="MFS general substrate transporter"/>
    <property type="match status" value="1"/>
</dbReference>
<evidence type="ECO:0000313" key="3">
    <source>
        <dbReference type="Proteomes" id="UP000287188"/>
    </source>
</evidence>
<name>A0A402ATB6_9CHLR</name>
<dbReference type="EMBL" id="BIFS01000002">
    <property type="protein sequence ID" value="GCE22315.1"/>
    <property type="molecule type" value="Genomic_DNA"/>
</dbReference>
<keyword evidence="3" id="KW-1185">Reference proteome</keyword>